<keyword evidence="2" id="KW-1133">Transmembrane helix</keyword>
<feature type="transmembrane region" description="Helical" evidence="2">
    <location>
        <begin position="177"/>
        <end position="201"/>
    </location>
</feature>
<evidence type="ECO:0000259" key="3">
    <source>
        <dbReference type="Pfam" id="PF18914"/>
    </source>
</evidence>
<feature type="domain" description="DUF5666" evidence="3">
    <location>
        <begin position="259"/>
        <end position="323"/>
    </location>
</feature>
<feature type="region of interest" description="Disordered" evidence="1">
    <location>
        <begin position="205"/>
        <end position="246"/>
    </location>
</feature>
<keyword evidence="5" id="KW-1185">Reference proteome</keyword>
<accession>A0ABW2RSK7</accession>
<protein>
    <submittedName>
        <fullName evidence="4">DUF5666 domain-containing protein</fullName>
    </submittedName>
</protein>
<feature type="compositionally biased region" description="Basic and acidic residues" evidence="1">
    <location>
        <begin position="1"/>
        <end position="16"/>
    </location>
</feature>
<keyword evidence="2" id="KW-0812">Transmembrane</keyword>
<evidence type="ECO:0000256" key="2">
    <source>
        <dbReference type="SAM" id="Phobius"/>
    </source>
</evidence>
<feature type="region of interest" description="Disordered" evidence="1">
    <location>
        <begin position="1"/>
        <end position="169"/>
    </location>
</feature>
<dbReference type="Pfam" id="PF18914">
    <property type="entry name" value="DUF5666"/>
    <property type="match status" value="1"/>
</dbReference>
<dbReference type="RefSeq" id="WP_378400529.1">
    <property type="nucleotide sequence ID" value="NZ_JBHTCS010000001.1"/>
</dbReference>
<name>A0ABW2RSK7_9NOCA</name>
<evidence type="ECO:0000313" key="4">
    <source>
        <dbReference type="EMBL" id="MFC7446403.1"/>
    </source>
</evidence>
<dbReference type="InterPro" id="IPR043724">
    <property type="entry name" value="DUF5666"/>
</dbReference>
<evidence type="ECO:0000256" key="1">
    <source>
        <dbReference type="SAM" id="MobiDB-lite"/>
    </source>
</evidence>
<proteinExistence type="predicted"/>
<comment type="caution">
    <text evidence="4">The sequence shown here is derived from an EMBL/GenBank/DDBJ whole genome shotgun (WGS) entry which is preliminary data.</text>
</comment>
<dbReference type="Proteomes" id="UP001596484">
    <property type="component" value="Unassembled WGS sequence"/>
</dbReference>
<keyword evidence="2" id="KW-0472">Membrane</keyword>
<feature type="compositionally biased region" description="Low complexity" evidence="1">
    <location>
        <begin position="222"/>
        <end position="236"/>
    </location>
</feature>
<organism evidence="4 5">
    <name type="scientific">Rhodococcus daqingensis</name>
    <dbReference type="NCBI Taxonomy" id="2479363"/>
    <lineage>
        <taxon>Bacteria</taxon>
        <taxon>Bacillati</taxon>
        <taxon>Actinomycetota</taxon>
        <taxon>Actinomycetes</taxon>
        <taxon>Mycobacteriales</taxon>
        <taxon>Nocardiaceae</taxon>
        <taxon>Rhodococcus</taxon>
    </lineage>
</organism>
<evidence type="ECO:0000313" key="5">
    <source>
        <dbReference type="Proteomes" id="UP001596484"/>
    </source>
</evidence>
<gene>
    <name evidence="4" type="ORF">ACFQS9_00715</name>
</gene>
<dbReference type="EMBL" id="JBHTCS010000001">
    <property type="protein sequence ID" value="MFC7446403.1"/>
    <property type="molecule type" value="Genomic_DNA"/>
</dbReference>
<reference evidence="5" key="1">
    <citation type="journal article" date="2019" name="Int. J. Syst. Evol. Microbiol.">
        <title>The Global Catalogue of Microorganisms (GCM) 10K type strain sequencing project: providing services to taxonomists for standard genome sequencing and annotation.</title>
        <authorList>
            <consortium name="The Broad Institute Genomics Platform"/>
            <consortium name="The Broad Institute Genome Sequencing Center for Infectious Disease"/>
            <person name="Wu L."/>
            <person name="Ma J."/>
        </authorList>
    </citation>
    <scope>NUCLEOTIDE SEQUENCE [LARGE SCALE GENOMIC DNA]</scope>
    <source>
        <strain evidence="5">ICMP 19430</strain>
    </source>
</reference>
<sequence length="336" mass="34230">MSNTDDPRAAQEHLPDGTEPFDAGPDPTAEWKPTAQDASTDQPTEVWARGADQATQQFDRPVEPSTPHYTTDPHQAYGQVPPNATQAYPTYQGYDPNQPPSATQAYPTYQGYDPNQPPSATQAYPTYQGYDPNQPPNATQAYPTYQGYGADQPPVQPPTGASPYLDGEQKKGPGKGVLAVALVVAGLLLAAVVGLGVMLIGGGPDSPSSASGPVTSTPTLPRPSTAPRTTEPPATTGPDLSQIPGGVGEAIGAAGAAVGTITSNDGSTLILDGIGGSAVTVVTDASTRVISLGGAKVSDLKAGDTVVVQGEKGDDGSVLARVIVSTTIPDLGNFGN</sequence>